<dbReference type="CDD" id="cd08070">
    <property type="entry name" value="MPN_like"/>
    <property type="match status" value="1"/>
</dbReference>
<feature type="non-terminal residue" evidence="7">
    <location>
        <position position="1"/>
    </location>
</feature>
<evidence type="ECO:0000313" key="7">
    <source>
        <dbReference type="EMBL" id="SVA50060.1"/>
    </source>
</evidence>
<evidence type="ECO:0000256" key="3">
    <source>
        <dbReference type="ARBA" id="ARBA00022801"/>
    </source>
</evidence>
<keyword evidence="3" id="KW-0378">Hydrolase</keyword>
<accession>A0A381WC07</accession>
<keyword evidence="1" id="KW-0645">Protease</keyword>
<dbReference type="EMBL" id="UINC01011330">
    <property type="protein sequence ID" value="SVA50060.1"/>
    <property type="molecule type" value="Genomic_DNA"/>
</dbReference>
<dbReference type="Pfam" id="PF14464">
    <property type="entry name" value="Prok-JAB"/>
    <property type="match status" value="1"/>
</dbReference>
<dbReference type="FunFam" id="3.40.140.10:FF:000085">
    <property type="entry name" value="Mov34/MPN/PAD-1 family protein"/>
    <property type="match status" value="1"/>
</dbReference>
<dbReference type="AlphaFoldDB" id="A0A381WC07"/>
<dbReference type="SMART" id="SM00232">
    <property type="entry name" value="JAB_MPN"/>
    <property type="match status" value="1"/>
</dbReference>
<dbReference type="GO" id="GO:0006508">
    <property type="term" value="P:proteolysis"/>
    <property type="evidence" value="ECO:0007669"/>
    <property type="project" value="UniProtKB-KW"/>
</dbReference>
<dbReference type="GO" id="GO:0008235">
    <property type="term" value="F:metalloexopeptidase activity"/>
    <property type="evidence" value="ECO:0007669"/>
    <property type="project" value="TreeGrafter"/>
</dbReference>
<gene>
    <name evidence="7" type="ORF">METZ01_LOCUS102914</name>
</gene>
<dbReference type="InterPro" id="IPR000555">
    <property type="entry name" value="JAMM/MPN+_dom"/>
</dbReference>
<feature type="domain" description="MPN" evidence="6">
    <location>
        <begin position="2"/>
        <end position="127"/>
    </location>
</feature>
<dbReference type="SUPFAM" id="SSF102712">
    <property type="entry name" value="JAB1/MPN domain"/>
    <property type="match status" value="1"/>
</dbReference>
<dbReference type="GO" id="GO:0008270">
    <property type="term" value="F:zinc ion binding"/>
    <property type="evidence" value="ECO:0007669"/>
    <property type="project" value="TreeGrafter"/>
</dbReference>
<dbReference type="InterPro" id="IPR051929">
    <property type="entry name" value="VirAsm_ModProt"/>
</dbReference>
<evidence type="ECO:0000256" key="1">
    <source>
        <dbReference type="ARBA" id="ARBA00022670"/>
    </source>
</evidence>
<organism evidence="7">
    <name type="scientific">marine metagenome</name>
    <dbReference type="NCBI Taxonomy" id="408172"/>
    <lineage>
        <taxon>unclassified sequences</taxon>
        <taxon>metagenomes</taxon>
        <taxon>ecological metagenomes</taxon>
    </lineage>
</organism>
<evidence type="ECO:0000259" key="6">
    <source>
        <dbReference type="PROSITE" id="PS50249"/>
    </source>
</evidence>
<dbReference type="PANTHER" id="PTHR34858:SF1">
    <property type="entry name" value="CYSO-CYSTEINE PEPTIDASE"/>
    <property type="match status" value="1"/>
</dbReference>
<keyword evidence="5" id="KW-0482">Metalloprotease</keyword>
<dbReference type="InterPro" id="IPR028090">
    <property type="entry name" value="JAB_dom_prok"/>
</dbReference>
<dbReference type="PROSITE" id="PS50249">
    <property type="entry name" value="MPN"/>
    <property type="match status" value="1"/>
</dbReference>
<evidence type="ECO:0000256" key="5">
    <source>
        <dbReference type="ARBA" id="ARBA00023049"/>
    </source>
</evidence>
<proteinExistence type="predicted"/>
<evidence type="ECO:0000256" key="2">
    <source>
        <dbReference type="ARBA" id="ARBA00022723"/>
    </source>
</evidence>
<dbReference type="Gene3D" id="3.40.140.10">
    <property type="entry name" value="Cytidine Deaminase, domain 2"/>
    <property type="match status" value="1"/>
</dbReference>
<protein>
    <recommendedName>
        <fullName evidence="6">MPN domain-containing protein</fullName>
    </recommendedName>
</protein>
<keyword evidence="2" id="KW-0479">Metal-binding</keyword>
<evidence type="ECO:0000256" key="4">
    <source>
        <dbReference type="ARBA" id="ARBA00022833"/>
    </source>
</evidence>
<keyword evidence="4" id="KW-0862">Zinc</keyword>
<sequence>VISIPSNFVDEMIEHSIQEDPNECCGILAGSNGVISSLYRVKNSTPSPFRYVMDPKDQMNVMKETDELGLDLIAFYHSHTHSPAYPSETDTRMAVESGWVDFCYVLVSLEREDPEVKFYIVDENGNITDEEFEVTSATS</sequence>
<name>A0A381WC07_9ZZZZ</name>
<dbReference type="InterPro" id="IPR037518">
    <property type="entry name" value="MPN"/>
</dbReference>
<reference evidence="7" key="1">
    <citation type="submission" date="2018-05" db="EMBL/GenBank/DDBJ databases">
        <authorList>
            <person name="Lanie J.A."/>
            <person name="Ng W.-L."/>
            <person name="Kazmierczak K.M."/>
            <person name="Andrzejewski T.M."/>
            <person name="Davidsen T.M."/>
            <person name="Wayne K.J."/>
            <person name="Tettelin H."/>
            <person name="Glass J.I."/>
            <person name="Rusch D."/>
            <person name="Podicherti R."/>
            <person name="Tsui H.-C.T."/>
            <person name="Winkler M.E."/>
        </authorList>
    </citation>
    <scope>NUCLEOTIDE SEQUENCE</scope>
</reference>
<dbReference type="PANTHER" id="PTHR34858">
    <property type="entry name" value="CYSO-CYSTEINE PEPTIDASE"/>
    <property type="match status" value="1"/>
</dbReference>